<sequence>MLARSEAGVATGAARVAAGATSYASLAGVARPALIDGVVGVAVFVGGRLERTLGFLFVGGGRIAVIDIVTDPARLARLDVVLRQV</sequence>
<dbReference type="EMBL" id="BNEB01000003">
    <property type="protein sequence ID" value="GHI61797.1"/>
    <property type="molecule type" value="Genomic_DNA"/>
</dbReference>
<dbReference type="Proteomes" id="UP000649259">
    <property type="component" value="Unassembled WGS sequence"/>
</dbReference>
<reference evidence="2" key="1">
    <citation type="submission" date="2023-07" db="EMBL/GenBank/DDBJ databases">
        <title>Whole genome shotgun sequence of Streptomyces cacaoi subsp. asoensis NBRC 13813.</title>
        <authorList>
            <person name="Komaki H."/>
            <person name="Tamura T."/>
        </authorList>
    </citation>
    <scope>NUCLEOTIDE SEQUENCE [LARGE SCALE GENOMIC DNA]</scope>
    <source>
        <strain evidence="2">NBRC 13813</strain>
    </source>
</reference>
<evidence type="ECO:0000313" key="1">
    <source>
        <dbReference type="EMBL" id="GHI61797.1"/>
    </source>
</evidence>
<comment type="caution">
    <text evidence="1">The sequence shown here is derived from an EMBL/GenBank/DDBJ whole genome shotgun (WGS) entry which is preliminary data.</text>
</comment>
<name>A0ABQ3S0Z6_9ACTN</name>
<gene>
    <name evidence="1" type="ORF">Saso_34470</name>
</gene>
<organism evidence="1 2">
    <name type="scientific">Streptomyces asoensis</name>
    <dbReference type="NCBI Taxonomy" id="249586"/>
    <lineage>
        <taxon>Bacteria</taxon>
        <taxon>Bacillati</taxon>
        <taxon>Actinomycetota</taxon>
        <taxon>Actinomycetes</taxon>
        <taxon>Kitasatosporales</taxon>
        <taxon>Streptomycetaceae</taxon>
        <taxon>Streptomyces</taxon>
    </lineage>
</organism>
<protein>
    <submittedName>
        <fullName evidence="1">Uncharacterized protein</fullName>
    </submittedName>
</protein>
<proteinExistence type="predicted"/>
<evidence type="ECO:0000313" key="2">
    <source>
        <dbReference type="Proteomes" id="UP000649259"/>
    </source>
</evidence>
<keyword evidence="2" id="KW-1185">Reference proteome</keyword>
<accession>A0ABQ3S0Z6</accession>